<name>A0ACB8FIZ0_9SAUR</name>
<comment type="caution">
    <text evidence="1">The sequence shown here is derived from an EMBL/GenBank/DDBJ whole genome shotgun (WGS) entry which is preliminary data.</text>
</comment>
<keyword evidence="2" id="KW-1185">Reference proteome</keyword>
<dbReference type="EMBL" id="CM037617">
    <property type="protein sequence ID" value="KAH8005279.1"/>
    <property type="molecule type" value="Genomic_DNA"/>
</dbReference>
<organism evidence="1 2">
    <name type="scientific">Sphaerodactylus townsendi</name>
    <dbReference type="NCBI Taxonomy" id="933632"/>
    <lineage>
        <taxon>Eukaryota</taxon>
        <taxon>Metazoa</taxon>
        <taxon>Chordata</taxon>
        <taxon>Craniata</taxon>
        <taxon>Vertebrata</taxon>
        <taxon>Euteleostomi</taxon>
        <taxon>Lepidosauria</taxon>
        <taxon>Squamata</taxon>
        <taxon>Bifurcata</taxon>
        <taxon>Gekkota</taxon>
        <taxon>Sphaerodactylidae</taxon>
        <taxon>Sphaerodactylus</taxon>
    </lineage>
</organism>
<reference evidence="1" key="1">
    <citation type="submission" date="2021-08" db="EMBL/GenBank/DDBJ databases">
        <title>The first chromosome-level gecko genome reveals the dynamic sex chromosomes of Neotropical dwarf geckos (Sphaerodactylidae: Sphaerodactylus).</title>
        <authorList>
            <person name="Pinto B.J."/>
            <person name="Keating S.E."/>
            <person name="Gamble T."/>
        </authorList>
    </citation>
    <scope>NUCLEOTIDE SEQUENCE</scope>
    <source>
        <strain evidence="1">TG3544</strain>
    </source>
</reference>
<evidence type="ECO:0000313" key="2">
    <source>
        <dbReference type="Proteomes" id="UP000827872"/>
    </source>
</evidence>
<accession>A0ACB8FIZ0</accession>
<evidence type="ECO:0000313" key="1">
    <source>
        <dbReference type="EMBL" id="KAH8005279.1"/>
    </source>
</evidence>
<protein>
    <submittedName>
        <fullName evidence="1">Uncharacterized protein</fullName>
    </submittedName>
</protein>
<proteinExistence type="predicted"/>
<gene>
    <name evidence="1" type="ORF">K3G42_025647</name>
</gene>
<sequence>MRGINVARAQAHDSQWEDSFLRSHYTYREKPRDNGRVEYRHLIATSQRENMMTGPSVTTNMPRDDTAANQDFRLYCILRQCKLLGFLESDAGPDQPAGVWTLSSDKTATKSHKMILLHFVLLAVFSISEAYRNWFTMEGEAFVVKCPDTEVNDTVTWHLSKTNTTISTDETMRIYYSGMYLWFLPTSINDSGQYICVKQRSDSQTNETLSVKIHPYKNGICYYGEDLYSYTSGIPGSGKIYCPSIDKYKNASDVKWYKDCKHLHGSRYAIQNPILYISGASENDTGNYTCQFTYSHGGRKFNVSATRTFEVVEDPSPMTIKIIYPQDNDVIKAEIGFPQNLSCKALIGLQKQHLGSCFWDVSGDYELYRQPYMVPNKGYFEECVLSINKVREEDLNKTFTCVVSNDVEERTVSVTLQRKEPSKGHKNTYLIAGFVTLFVVTTILMALYKFFLVDIVLLYRKLFKCSRSQDVSGSLVASSSTGRCPLAPVNPEVPGLPSFGNNDLQRHLSSLWICQSWIQLAKKDFLPISYFLYVSADAMNAMEKRIQKSRRLIILLTQCLAANAHFAYEHHVAFYDALIQNNTKVILLEMERIRDYAQLQESLRHLINQQGTIKWKEKYMCQPFSPDSAFWKYVRYQMPVRHNPGVIHPTEFVLL</sequence>
<dbReference type="Proteomes" id="UP000827872">
    <property type="component" value="Linkage Group LG04"/>
</dbReference>